<accession>A0ABP8PNH9</accession>
<evidence type="ECO:0008006" key="9">
    <source>
        <dbReference type="Google" id="ProtNLM"/>
    </source>
</evidence>
<dbReference type="InterPro" id="IPR052176">
    <property type="entry name" value="Glycosyl_Hydrlase_43_Enz"/>
</dbReference>
<keyword evidence="3 6" id="KW-0378">Hydrolase</keyword>
<organism evidence="7 8">
    <name type="scientific">Microbacterium panaciterrae</name>
    <dbReference type="NCBI Taxonomy" id="985759"/>
    <lineage>
        <taxon>Bacteria</taxon>
        <taxon>Bacillati</taxon>
        <taxon>Actinomycetota</taxon>
        <taxon>Actinomycetes</taxon>
        <taxon>Micrococcales</taxon>
        <taxon>Microbacteriaceae</taxon>
        <taxon>Microbacterium</taxon>
    </lineage>
</organism>
<evidence type="ECO:0000256" key="1">
    <source>
        <dbReference type="ARBA" id="ARBA00009865"/>
    </source>
</evidence>
<dbReference type="EMBL" id="BAABGP010000021">
    <property type="protein sequence ID" value="GAA4489272.1"/>
    <property type="molecule type" value="Genomic_DNA"/>
</dbReference>
<keyword evidence="2" id="KW-0624">Polysaccharide degradation</keyword>
<comment type="caution">
    <text evidence="7">The sequence shown here is derived from an EMBL/GenBank/DDBJ whole genome shotgun (WGS) entry which is preliminary data.</text>
</comment>
<evidence type="ECO:0000313" key="7">
    <source>
        <dbReference type="EMBL" id="GAA4489272.1"/>
    </source>
</evidence>
<dbReference type="Pfam" id="PF04616">
    <property type="entry name" value="Glyco_hydro_43"/>
    <property type="match status" value="1"/>
</dbReference>
<protein>
    <recommendedName>
        <fullName evidence="9">Glycosyl hydrolases family 43</fullName>
    </recommendedName>
</protein>
<proteinExistence type="inferred from homology"/>
<dbReference type="RefSeq" id="WP_345188207.1">
    <property type="nucleotide sequence ID" value="NZ_BAABGP010000021.1"/>
</dbReference>
<comment type="similarity">
    <text evidence="1 6">Belongs to the glycosyl hydrolase 43 family.</text>
</comment>
<dbReference type="InterPro" id="IPR023296">
    <property type="entry name" value="Glyco_hydro_beta-prop_sf"/>
</dbReference>
<keyword evidence="5 6" id="KW-0326">Glycosidase</keyword>
<dbReference type="SUPFAM" id="SSF75005">
    <property type="entry name" value="Arabinanase/levansucrase/invertase"/>
    <property type="match status" value="1"/>
</dbReference>
<sequence>MNGDNDVNRSTTHTGPFFADPALVAFGDSFYLYPTTDGNENWDSDNFRVLGSRDLREWTDLGEVLRLGRDVPWADRNAWAPAAAYRNGLYYFYFTANDNIGVAVATSPTGPFIDSGGPIVARGQFAGRAIDPAVFVDDDGTSYLIWGNTVAHVARLAEDMVSIDPESVTAWEHPAFREAAHIHRRGDIYYLTWSENDTRDPAYRVRWATGESPFGPWIERGVLLEQSPADGIFATGHHSILRVPGTDEWLIAYHRFAVPDGDGFHREIVIDELVHLPSGDLSPVRTSADSIRLTQPALPETLDT</sequence>
<dbReference type="InterPro" id="IPR006710">
    <property type="entry name" value="Glyco_hydro_43"/>
</dbReference>
<keyword evidence="8" id="KW-1185">Reference proteome</keyword>
<dbReference type="Gene3D" id="2.115.10.20">
    <property type="entry name" value="Glycosyl hydrolase domain, family 43"/>
    <property type="match status" value="1"/>
</dbReference>
<dbReference type="PANTHER" id="PTHR43772:SF2">
    <property type="entry name" value="PUTATIVE (AFU_ORTHOLOGUE AFUA_2G04480)-RELATED"/>
    <property type="match status" value="1"/>
</dbReference>
<evidence type="ECO:0000313" key="8">
    <source>
        <dbReference type="Proteomes" id="UP001500731"/>
    </source>
</evidence>
<keyword evidence="4" id="KW-0119">Carbohydrate metabolism</keyword>
<name>A0ABP8PNH9_9MICO</name>
<evidence type="ECO:0000256" key="3">
    <source>
        <dbReference type="ARBA" id="ARBA00022801"/>
    </source>
</evidence>
<dbReference type="CDD" id="cd09004">
    <property type="entry name" value="GH43_bXyl-like"/>
    <property type="match status" value="1"/>
</dbReference>
<evidence type="ECO:0000256" key="6">
    <source>
        <dbReference type="RuleBase" id="RU361187"/>
    </source>
</evidence>
<evidence type="ECO:0000256" key="4">
    <source>
        <dbReference type="ARBA" id="ARBA00023277"/>
    </source>
</evidence>
<gene>
    <name evidence="7" type="ORF">GCM10023171_29990</name>
</gene>
<evidence type="ECO:0000256" key="2">
    <source>
        <dbReference type="ARBA" id="ARBA00022651"/>
    </source>
</evidence>
<dbReference type="Proteomes" id="UP001500731">
    <property type="component" value="Unassembled WGS sequence"/>
</dbReference>
<dbReference type="PANTHER" id="PTHR43772">
    <property type="entry name" value="ENDO-1,4-BETA-XYLANASE"/>
    <property type="match status" value="1"/>
</dbReference>
<keyword evidence="2" id="KW-0858">Xylan degradation</keyword>
<reference evidence="8" key="1">
    <citation type="journal article" date="2019" name="Int. J. Syst. Evol. Microbiol.">
        <title>The Global Catalogue of Microorganisms (GCM) 10K type strain sequencing project: providing services to taxonomists for standard genome sequencing and annotation.</title>
        <authorList>
            <consortium name="The Broad Institute Genomics Platform"/>
            <consortium name="The Broad Institute Genome Sequencing Center for Infectious Disease"/>
            <person name="Wu L."/>
            <person name="Ma J."/>
        </authorList>
    </citation>
    <scope>NUCLEOTIDE SEQUENCE [LARGE SCALE GENOMIC DNA]</scope>
    <source>
        <strain evidence="8">JCM 17839</strain>
    </source>
</reference>
<evidence type="ECO:0000256" key="5">
    <source>
        <dbReference type="ARBA" id="ARBA00023295"/>
    </source>
</evidence>